<protein>
    <submittedName>
        <fullName evidence="1">Uncharacterized protein</fullName>
    </submittedName>
</protein>
<proteinExistence type="predicted"/>
<evidence type="ECO:0000313" key="1">
    <source>
        <dbReference type="EMBL" id="MFC7131319.1"/>
    </source>
</evidence>
<sequence>MTEDIVESVDMSVDEVATATDDGARTTEEVVDAIIGVAGD</sequence>
<name>A0ABD5XKK4_9EURY</name>
<dbReference type="AlphaFoldDB" id="A0ABD5XKK4"/>
<dbReference type="EMBL" id="JBHTAB010000014">
    <property type="protein sequence ID" value="MFC7131319.1"/>
    <property type="molecule type" value="Genomic_DNA"/>
</dbReference>
<reference evidence="1 2" key="1">
    <citation type="journal article" date="2019" name="Int. J. Syst. Evol. Microbiol.">
        <title>The Global Catalogue of Microorganisms (GCM) 10K type strain sequencing project: providing services to taxonomists for standard genome sequencing and annotation.</title>
        <authorList>
            <consortium name="The Broad Institute Genomics Platform"/>
            <consortium name="The Broad Institute Genome Sequencing Center for Infectious Disease"/>
            <person name="Wu L."/>
            <person name="Ma J."/>
        </authorList>
    </citation>
    <scope>NUCLEOTIDE SEQUENCE [LARGE SCALE GENOMIC DNA]</scope>
    <source>
        <strain evidence="1 2">DSM 26526</strain>
    </source>
</reference>
<dbReference type="Proteomes" id="UP001596460">
    <property type="component" value="Unassembled WGS sequence"/>
</dbReference>
<evidence type="ECO:0000313" key="2">
    <source>
        <dbReference type="Proteomes" id="UP001596460"/>
    </source>
</evidence>
<gene>
    <name evidence="1" type="ORF">ACFQI8_18310</name>
</gene>
<accession>A0ABD5XKK4</accession>
<keyword evidence="2" id="KW-1185">Reference proteome</keyword>
<organism evidence="1 2">
    <name type="scientific">Haloferax chudinovii</name>
    <dbReference type="NCBI Taxonomy" id="1109010"/>
    <lineage>
        <taxon>Archaea</taxon>
        <taxon>Methanobacteriati</taxon>
        <taxon>Methanobacteriota</taxon>
        <taxon>Stenosarchaea group</taxon>
        <taxon>Halobacteria</taxon>
        <taxon>Halobacteriales</taxon>
        <taxon>Haloferacaceae</taxon>
        <taxon>Haloferax</taxon>
    </lineage>
</organism>
<dbReference type="RefSeq" id="WP_390247491.1">
    <property type="nucleotide sequence ID" value="NZ_JBHTAB010000014.1"/>
</dbReference>
<comment type="caution">
    <text evidence="1">The sequence shown here is derived from an EMBL/GenBank/DDBJ whole genome shotgun (WGS) entry which is preliminary data.</text>
</comment>